<dbReference type="AlphaFoldDB" id="A0A7B3IHY9"/>
<dbReference type="Proteomes" id="UP000840371">
    <property type="component" value="Unassembled WGS sequence"/>
</dbReference>
<reference evidence="2" key="1">
    <citation type="journal article" date="2018" name="Genome Biol.">
        <title>SKESA: strategic k-mer extension for scrupulous assemblies.</title>
        <authorList>
            <person name="Souvorov A."/>
            <person name="Agarwala R."/>
            <person name="Lipman D.J."/>
        </authorList>
    </citation>
    <scope>NUCLEOTIDE SEQUENCE [LARGE SCALE GENOMIC DNA]</scope>
    <source>
        <strain>ecoli[ST-219]</strain>
        <strain evidence="2">Ecoli[ST-219]</strain>
    </source>
</reference>
<reference evidence="2" key="2">
    <citation type="submission" date="2019-11" db="EMBL/GenBank/DDBJ databases">
        <authorList>
            <consortium name="NCBI Pathogen Detection Project"/>
        </authorList>
    </citation>
    <scope>NUCLEOTIDE SEQUENCE</scope>
    <source>
        <strain evidence="2">Ecoli[ST-219]</strain>
    </source>
</reference>
<dbReference type="SUPFAM" id="SSF141571">
    <property type="entry name" value="Pentapeptide repeat-like"/>
    <property type="match status" value="2"/>
</dbReference>
<dbReference type="Gene3D" id="2.160.20.80">
    <property type="entry name" value="E3 ubiquitin-protein ligase SopA"/>
    <property type="match status" value="2"/>
</dbReference>
<dbReference type="RefSeq" id="WP_088172293.1">
    <property type="nucleotide sequence ID" value="NZ_CP021840.1"/>
</dbReference>
<dbReference type="InterPro" id="IPR001646">
    <property type="entry name" value="5peptide_repeat"/>
</dbReference>
<evidence type="ECO:0000256" key="1">
    <source>
        <dbReference type="SAM" id="MobiDB-lite"/>
    </source>
</evidence>
<feature type="compositionally biased region" description="Basic and acidic residues" evidence="1">
    <location>
        <begin position="659"/>
        <end position="668"/>
    </location>
</feature>
<protein>
    <submittedName>
        <fullName evidence="2">Type III effector</fullName>
    </submittedName>
</protein>
<accession>A0A7B3IHY9</accession>
<gene>
    <name evidence="2" type="ORF">HLZ50_12315</name>
</gene>
<name>A0A7B3IHY9_ECOLX</name>
<dbReference type="EMBL" id="DABGKZ010000014">
    <property type="protein sequence ID" value="HAJ5150805.1"/>
    <property type="molecule type" value="Genomic_DNA"/>
</dbReference>
<organism evidence="2">
    <name type="scientific">Escherichia coli</name>
    <dbReference type="NCBI Taxonomy" id="562"/>
    <lineage>
        <taxon>Bacteria</taxon>
        <taxon>Pseudomonadati</taxon>
        <taxon>Pseudomonadota</taxon>
        <taxon>Gammaproteobacteria</taxon>
        <taxon>Enterobacterales</taxon>
        <taxon>Enterobacteriaceae</taxon>
        <taxon>Escherichia</taxon>
    </lineage>
</organism>
<dbReference type="PANTHER" id="PTHR14136">
    <property type="entry name" value="BTB_POZ DOMAIN-CONTAINING PROTEIN KCTD9"/>
    <property type="match status" value="1"/>
</dbReference>
<feature type="region of interest" description="Disordered" evidence="1">
    <location>
        <begin position="654"/>
        <end position="728"/>
    </location>
</feature>
<dbReference type="PANTHER" id="PTHR14136:SF17">
    <property type="entry name" value="BTB_POZ DOMAIN-CONTAINING PROTEIN KCTD9"/>
    <property type="match status" value="1"/>
</dbReference>
<feature type="compositionally biased region" description="Basic and acidic residues" evidence="1">
    <location>
        <begin position="687"/>
        <end position="708"/>
    </location>
</feature>
<evidence type="ECO:0000313" key="2">
    <source>
        <dbReference type="EMBL" id="HAJ5150805.1"/>
    </source>
</evidence>
<dbReference type="InterPro" id="IPR051082">
    <property type="entry name" value="Pentapeptide-BTB/POZ_domain"/>
</dbReference>
<feature type="compositionally biased region" description="Polar residues" evidence="1">
    <location>
        <begin position="709"/>
        <end position="722"/>
    </location>
</feature>
<dbReference type="Pfam" id="PF13599">
    <property type="entry name" value="Pentapeptide_4"/>
    <property type="match status" value="1"/>
</dbReference>
<sequence>MGSLNIYKDIFPTLGMYSGLKACHEKNNLPFDINTEIETIQKQINYDINHLNDGLIKRVLNLFIHLISNPDNLELTLNRYSSTTEQIIGRTKRNGLHEFDVGDLKIIFNRQDDNESVLTVKYKDKNKDKDISHHCNVKTEQLQQFIKIMEQKAQLPIYIDKNNLKESIFSVLHNDPQHVDKDQHLPCDKFLKHACKSSNSFEVKLDATHQYQQLNNFMISFDPVENQLTIRDNNNKTETFSFTNLQWENLLQYYKENHQQPNIAGSRNLTDNIDKIKNTISTSEIIECASPEIRSSVLNDLYSIANFLPDNNLTPNESWKRFCETCERFYVAQKSITGDKSERLTRKLSISDAGITMTFTIGDVVINTISTAIPEDSTGQRCIEGLNLAEMDLTGIDLSKMVLRNVNFNGSILRHAKFSGTICEGVDFTDCDLRNAKFKNASLENNDFRKVRHLTYVNFKNANLRNSNFSGKVLTGVNFTGSNLSNAYLEYIDFTTVILYETPATPATSETAKIPEIPGTHKIPATPKIPVTLQIPETPKVILTGAILNYSDLSGKDLSEYNLTGIICMYTNFSNTNLTNCELSNANFSNAKFYNTNCTGANCSDILFDYAWFDNTIFIDAIFKNVCFYNVRAKNVSLEGAYLNNDNIAKQANNSTEKQANDSIDKQANDSTVQQSIDSTVQQANDSTDKQANDNIDKQVNDSTDKQAKNSTKQQDSNSFNQARLKKEVNRRFSIPGLTSYQPTYIVEE</sequence>
<proteinExistence type="predicted"/>
<dbReference type="Pfam" id="PF00805">
    <property type="entry name" value="Pentapeptide"/>
    <property type="match status" value="2"/>
</dbReference>
<comment type="caution">
    <text evidence="2">The sequence shown here is derived from an EMBL/GenBank/DDBJ whole genome shotgun (WGS) entry which is preliminary data.</text>
</comment>
<feature type="compositionally biased region" description="Polar residues" evidence="1">
    <location>
        <begin position="669"/>
        <end position="686"/>
    </location>
</feature>